<dbReference type="EMBL" id="OV651820">
    <property type="protein sequence ID" value="CAH1114777.1"/>
    <property type="molecule type" value="Genomic_DNA"/>
</dbReference>
<evidence type="ECO:0000256" key="1">
    <source>
        <dbReference type="SAM" id="MobiDB-lite"/>
    </source>
</evidence>
<evidence type="ECO:0000313" key="3">
    <source>
        <dbReference type="EMBL" id="CAH1114777.1"/>
    </source>
</evidence>
<dbReference type="AlphaFoldDB" id="A0A9P0DE82"/>
<evidence type="ECO:0000313" key="4">
    <source>
        <dbReference type="Proteomes" id="UP001153636"/>
    </source>
</evidence>
<accession>A0A9P0DE82</accession>
<protein>
    <recommendedName>
        <fullName evidence="2">DUF4371 domain-containing protein</fullName>
    </recommendedName>
</protein>
<dbReference type="OrthoDB" id="6780714at2759"/>
<reference evidence="3" key="1">
    <citation type="submission" date="2022-01" db="EMBL/GenBank/DDBJ databases">
        <authorList>
            <person name="King R."/>
        </authorList>
    </citation>
    <scope>NUCLEOTIDE SEQUENCE</scope>
</reference>
<dbReference type="InterPro" id="IPR012337">
    <property type="entry name" value="RNaseH-like_sf"/>
</dbReference>
<keyword evidence="4" id="KW-1185">Reference proteome</keyword>
<proteinExistence type="predicted"/>
<dbReference type="InterPro" id="IPR025398">
    <property type="entry name" value="DUF4371"/>
</dbReference>
<dbReference type="Proteomes" id="UP001153636">
    <property type="component" value="Chromosome 8"/>
</dbReference>
<dbReference type="Pfam" id="PF14291">
    <property type="entry name" value="DUF4371"/>
    <property type="match status" value="1"/>
</dbReference>
<name>A0A9P0DE82_9CUCU</name>
<sequence length="304" mass="34630">MDKFLVKSNKTKRRVDDEEIQNIPSTSSSSVKVQSSEENSDSSHESTTIKKKKKAYKQKYTDKWGETDPTTSEWLVKSKKQMMCKVCNKELTGGITHIKRHSATQLHLRNINASRKSKKITDIIVPDKTRQLNRNIQMGEMKLVMFIAEHNLSFQTLDHLTKLIGSVCPDSEIAKKLVCGRKKGTNMCLNRTGPFNLKQIVSNLQNSYYSLIIDETTDISTLKCLAVIARYFWKNTVHDNFIGLIEVNQSTSEALFNAVTELLSEYKIPFKNMVGFAADNCSVMMGDKTGVKARLQEKIRIFLY</sequence>
<feature type="region of interest" description="Disordered" evidence="1">
    <location>
        <begin position="1"/>
        <end position="52"/>
    </location>
</feature>
<dbReference type="SUPFAM" id="SSF53098">
    <property type="entry name" value="Ribonuclease H-like"/>
    <property type="match status" value="1"/>
</dbReference>
<dbReference type="PANTHER" id="PTHR37162">
    <property type="entry name" value="HAT FAMILY DIMERISATION DOMAINCONTAINING PROTEIN-RELATED"/>
    <property type="match status" value="1"/>
</dbReference>
<evidence type="ECO:0000259" key="2">
    <source>
        <dbReference type="Pfam" id="PF14291"/>
    </source>
</evidence>
<gene>
    <name evidence="3" type="ORF">PSYICH_LOCUS14770</name>
</gene>
<feature type="compositionally biased region" description="Low complexity" evidence="1">
    <location>
        <begin position="25"/>
        <end position="37"/>
    </location>
</feature>
<feature type="domain" description="DUF4371" evidence="2">
    <location>
        <begin position="198"/>
        <end position="288"/>
    </location>
</feature>
<dbReference type="PANTHER" id="PTHR37162:SF1">
    <property type="entry name" value="BED-TYPE DOMAIN-CONTAINING PROTEIN"/>
    <property type="match status" value="1"/>
</dbReference>
<organism evidence="3 4">
    <name type="scientific">Psylliodes chrysocephalus</name>
    <dbReference type="NCBI Taxonomy" id="3402493"/>
    <lineage>
        <taxon>Eukaryota</taxon>
        <taxon>Metazoa</taxon>
        <taxon>Ecdysozoa</taxon>
        <taxon>Arthropoda</taxon>
        <taxon>Hexapoda</taxon>
        <taxon>Insecta</taxon>
        <taxon>Pterygota</taxon>
        <taxon>Neoptera</taxon>
        <taxon>Endopterygota</taxon>
        <taxon>Coleoptera</taxon>
        <taxon>Polyphaga</taxon>
        <taxon>Cucujiformia</taxon>
        <taxon>Chrysomeloidea</taxon>
        <taxon>Chrysomelidae</taxon>
        <taxon>Galerucinae</taxon>
        <taxon>Alticini</taxon>
        <taxon>Psylliodes</taxon>
    </lineage>
</organism>